<reference evidence="9 12" key="2">
    <citation type="submission" date="2019-02" db="EMBL/GenBank/DDBJ databases">
        <title>Complete genome sequence of Desulfobacter hydrogenophilus AcRS1.</title>
        <authorList>
            <person name="Marietou A."/>
            <person name="Lund M.B."/>
            <person name="Marshall I.P.G."/>
            <person name="Schreiber L."/>
            <person name="Jorgensen B."/>
        </authorList>
    </citation>
    <scope>NUCLEOTIDE SEQUENCE [LARGE SCALE GENOMIC DNA]</scope>
    <source>
        <strain evidence="9 12">AcRS1</strain>
    </source>
</reference>
<dbReference type="EMBL" id="CP036313">
    <property type="protein sequence ID" value="QBH12833.1"/>
    <property type="molecule type" value="Genomic_DNA"/>
</dbReference>
<dbReference type="RefSeq" id="WP_111954510.1">
    <property type="nucleotide sequence ID" value="NZ_CP036313.1"/>
</dbReference>
<evidence type="ECO:0000256" key="1">
    <source>
        <dbReference type="ARBA" id="ARBA00022475"/>
    </source>
</evidence>
<proteinExistence type="inferred from homology"/>
<dbReference type="PANTHER" id="PTHR38766">
    <property type="entry name" value="FLAGELLAR PROTEIN FLIO"/>
    <property type="match status" value="1"/>
</dbReference>
<dbReference type="InterPro" id="IPR052205">
    <property type="entry name" value="FliO/MopB"/>
</dbReference>
<keyword evidence="10" id="KW-0966">Cell projection</keyword>
<comment type="similarity">
    <text evidence="6 7">Belongs to the FliO/MopB family.</text>
</comment>
<dbReference type="GO" id="GO:0009425">
    <property type="term" value="C:bacterial-type flagellum basal body"/>
    <property type="evidence" value="ECO:0007669"/>
    <property type="project" value="UniProtKB-SubCell"/>
</dbReference>
<dbReference type="Proteomes" id="UP000248798">
    <property type="component" value="Unassembled WGS sequence"/>
</dbReference>
<comment type="subcellular location">
    <subcellularLocation>
        <location evidence="7">Cell membrane</location>
    </subcellularLocation>
    <subcellularLocation>
        <location evidence="7">Bacterial flagellum basal body</location>
    </subcellularLocation>
</comment>
<reference evidence="10 11" key="1">
    <citation type="submission" date="2018-06" db="EMBL/GenBank/DDBJ databases">
        <title>Complete Genome Sequence of Desulfobacter hydrogenophilus (DSM3380).</title>
        <authorList>
            <person name="Marietou A."/>
            <person name="Schreiber L."/>
            <person name="Marshall I."/>
            <person name="Jorgensen B."/>
        </authorList>
    </citation>
    <scope>NUCLEOTIDE SEQUENCE [LARGE SCALE GENOMIC DNA]</scope>
    <source>
        <strain evidence="10 11">DSM 3380</strain>
    </source>
</reference>
<name>A0A328FFF3_9BACT</name>
<evidence type="ECO:0000256" key="6">
    <source>
        <dbReference type="ARBA" id="ARBA00037937"/>
    </source>
</evidence>
<evidence type="ECO:0000313" key="12">
    <source>
        <dbReference type="Proteomes" id="UP000293902"/>
    </source>
</evidence>
<sequence length="142" mass="15549">MNTHADMWLEFGKSFGMLFAVLAFFLIALYLVRRFSGRFGNKDSMALIKVLSVHHLSPKEKLILVTVQDESVLIGVSPAGISSLARFDKPPKAATASEPLETAKGFQNLLKKSLIKGNGVQRMPLKNDSSDLRNDSGKGEIS</sequence>
<protein>
    <recommendedName>
        <fullName evidence="7">Flagellar protein</fullName>
    </recommendedName>
</protein>
<dbReference type="OrthoDB" id="5421075at2"/>
<dbReference type="GO" id="GO:0044781">
    <property type="term" value="P:bacterial-type flagellum organization"/>
    <property type="evidence" value="ECO:0007669"/>
    <property type="project" value="UniProtKB-UniRule"/>
</dbReference>
<dbReference type="AlphaFoldDB" id="A0A328FFF3"/>
<keyword evidence="2 7" id="KW-0812">Transmembrane</keyword>
<dbReference type="NCBIfam" id="TIGR03500">
    <property type="entry name" value="FliO_TIGR"/>
    <property type="match status" value="1"/>
</dbReference>
<dbReference type="PANTHER" id="PTHR38766:SF1">
    <property type="entry name" value="FLAGELLAR PROTEIN FLIO"/>
    <property type="match status" value="1"/>
</dbReference>
<evidence type="ECO:0000313" key="11">
    <source>
        <dbReference type="Proteomes" id="UP000248798"/>
    </source>
</evidence>
<dbReference type="GO" id="GO:0005886">
    <property type="term" value="C:plasma membrane"/>
    <property type="evidence" value="ECO:0007669"/>
    <property type="project" value="UniProtKB-SubCell"/>
</dbReference>
<keyword evidence="3 7" id="KW-1133">Transmembrane helix</keyword>
<evidence type="ECO:0000256" key="3">
    <source>
        <dbReference type="ARBA" id="ARBA00022989"/>
    </source>
</evidence>
<feature type="region of interest" description="Disordered" evidence="8">
    <location>
        <begin position="120"/>
        <end position="142"/>
    </location>
</feature>
<dbReference type="EMBL" id="QLNI01000008">
    <property type="protein sequence ID" value="RAM03069.1"/>
    <property type="molecule type" value="Genomic_DNA"/>
</dbReference>
<keyword evidence="10" id="KW-0282">Flagellum</keyword>
<keyword evidence="12" id="KW-1185">Reference proteome</keyword>
<feature type="transmembrane region" description="Helical" evidence="7">
    <location>
        <begin position="15"/>
        <end position="32"/>
    </location>
</feature>
<evidence type="ECO:0000313" key="9">
    <source>
        <dbReference type="EMBL" id="QBH12833.1"/>
    </source>
</evidence>
<dbReference type="Proteomes" id="UP000293902">
    <property type="component" value="Chromosome"/>
</dbReference>
<keyword evidence="1 7" id="KW-1003">Cell membrane</keyword>
<keyword evidence="4 7" id="KW-0472">Membrane</keyword>
<keyword evidence="10" id="KW-0969">Cilium</keyword>
<keyword evidence="5 7" id="KW-0975">Bacterial flagellum</keyword>
<organism evidence="10 11">
    <name type="scientific">Desulfobacter hydrogenophilus</name>
    <dbReference type="NCBI Taxonomy" id="2291"/>
    <lineage>
        <taxon>Bacteria</taxon>
        <taxon>Pseudomonadati</taxon>
        <taxon>Thermodesulfobacteriota</taxon>
        <taxon>Desulfobacteria</taxon>
        <taxon>Desulfobacterales</taxon>
        <taxon>Desulfobacteraceae</taxon>
        <taxon>Desulfobacter</taxon>
    </lineage>
</organism>
<evidence type="ECO:0000256" key="5">
    <source>
        <dbReference type="ARBA" id="ARBA00023143"/>
    </source>
</evidence>
<evidence type="ECO:0000256" key="4">
    <source>
        <dbReference type="ARBA" id="ARBA00023136"/>
    </source>
</evidence>
<dbReference type="InterPro" id="IPR022781">
    <property type="entry name" value="Flagellar_biosynth_FliO"/>
</dbReference>
<gene>
    <name evidence="10" type="primary">fliO</name>
    <name evidence="10" type="ORF">DO021_05465</name>
    <name evidence="9" type="ORF">EYB58_07850</name>
</gene>
<dbReference type="Pfam" id="PF04347">
    <property type="entry name" value="FliO"/>
    <property type="match status" value="1"/>
</dbReference>
<evidence type="ECO:0000256" key="2">
    <source>
        <dbReference type="ARBA" id="ARBA00022692"/>
    </source>
</evidence>
<evidence type="ECO:0000256" key="7">
    <source>
        <dbReference type="RuleBase" id="RU362064"/>
    </source>
</evidence>
<feature type="compositionally biased region" description="Basic and acidic residues" evidence="8">
    <location>
        <begin position="128"/>
        <end position="142"/>
    </location>
</feature>
<accession>A0A328FFF3</accession>
<evidence type="ECO:0000313" key="10">
    <source>
        <dbReference type="EMBL" id="RAM03069.1"/>
    </source>
</evidence>
<evidence type="ECO:0000256" key="8">
    <source>
        <dbReference type="SAM" id="MobiDB-lite"/>
    </source>
</evidence>